<evidence type="ECO:0000313" key="6">
    <source>
        <dbReference type="Proteomes" id="UP000182660"/>
    </source>
</evidence>
<dbReference type="SUPFAM" id="SSF54862">
    <property type="entry name" value="4Fe-4S ferredoxins"/>
    <property type="match status" value="1"/>
</dbReference>
<keyword evidence="2" id="KW-0408">Iron</keyword>
<dbReference type="SUPFAM" id="SSF51971">
    <property type="entry name" value="Nucleotide-binding domain"/>
    <property type="match status" value="2"/>
</dbReference>
<dbReference type="InterPro" id="IPR009051">
    <property type="entry name" value="Helical_ferredxn"/>
</dbReference>
<feature type="domain" description="4Fe-4S ferredoxin-type" evidence="4">
    <location>
        <begin position="283"/>
        <end position="312"/>
    </location>
</feature>
<organism evidence="5 6">
    <name type="scientific">Moritella viscosa</name>
    <dbReference type="NCBI Taxonomy" id="80854"/>
    <lineage>
        <taxon>Bacteria</taxon>
        <taxon>Pseudomonadati</taxon>
        <taxon>Pseudomonadota</taxon>
        <taxon>Gammaproteobacteria</taxon>
        <taxon>Alteromonadales</taxon>
        <taxon>Moritellaceae</taxon>
        <taxon>Moritella</taxon>
    </lineage>
</organism>
<dbReference type="GeneID" id="61297491"/>
<evidence type="ECO:0000313" key="5">
    <source>
        <dbReference type="EMBL" id="SGY98644.1"/>
    </source>
</evidence>
<dbReference type="PROSITE" id="PS00198">
    <property type="entry name" value="4FE4S_FER_1"/>
    <property type="match status" value="1"/>
</dbReference>
<dbReference type="InterPro" id="IPR036188">
    <property type="entry name" value="FAD/NAD-bd_sf"/>
</dbReference>
<sequence length="896" mass="98288">MGKDKVLDLANKISRVKRGSRAGITFDDPEYKIYSPWMSEDVAEVTLCLKLREKMSASDVAAACGRPVEEVAILLWESAVGGAAFINNVDGVDMYWVDIWVPGHMEMVVNNKELIKKYPELGAAFDAFGKKKGPLAAGNIPVGSGPMRVIPIETSIDGETRNASYEEVSKYLNNNDVFSLSDCACRTSREAMNEGCGHLKEDICIQMGHAAEYYIRTGRGREISRDDAIEVIKKAEDNGLMHSIPNLDGSGKTHAICNCCGCGCFAMRLAEQWQNPDMVRSNYTVKIDKEKCVACGECVEVCPTNAVKLGQKLCSLNPTSEKERELPHNTEWGEDKFNPDYRENKQMVDEGGTAPCKAGCPAHIGVQGYIKLASQGQYTEALKLIKMENPFPAVCGRICPKFCEDDCTRCDIDGAVAVDDIKKFIAQQDMDAEKRYIPESKNDYDKKIAVIGGGPAGLSCAYYLTIEGYKVTVFEKQHALGGMLTLGIPSYRLEKDVINAEIDVLKEMGVEFKTGVEIGKDISLAELRKQDYNAFYIAIGAQAGRSLGLDGENAEGVSTGVEFLRHVNLGESTDVKGNVIVIGGGNVAIDVARTATRVGAAQVDMFCLESRENMPAHAEEVQEALDEDINVNNSWGPKRIVTENNCVVGVEFRECISVLDENGRFNPRYDENNTKIVNADHVLLSVGQAMDWGNILENSNIALNPNQTIPADATTYQTDEPDVFAGGDVVTGPRFAIDAIAHGKEGAISIHRYVQNGQSLVLGRIRRDYRAFDKTNLNLDGFDASPRQSIAHVDGQKSKTTFHDLRETFTEDQVKLETERCLGCGLAVADEFMCVGCGACTTKCRFDAISLVRTNNAEGVDLKDAKKIIIKHALKRKVRVAVNKPVKKIKALFAKY</sequence>
<proteinExistence type="predicted"/>
<dbReference type="PANTHER" id="PTHR42783:SF3">
    <property type="entry name" value="GLUTAMATE SYNTHASE [NADPH] SMALL CHAIN-RELATED"/>
    <property type="match status" value="1"/>
</dbReference>
<dbReference type="Gene3D" id="3.30.70.20">
    <property type="match status" value="1"/>
</dbReference>
<dbReference type="InterPro" id="IPR028261">
    <property type="entry name" value="DPD_II"/>
</dbReference>
<feature type="domain" description="4Fe-4S ferredoxin-type" evidence="4">
    <location>
        <begin position="825"/>
        <end position="854"/>
    </location>
</feature>
<evidence type="ECO:0000256" key="2">
    <source>
        <dbReference type="ARBA" id="ARBA00023004"/>
    </source>
</evidence>
<dbReference type="PRINTS" id="PR00419">
    <property type="entry name" value="ADXRDTASE"/>
</dbReference>
<dbReference type="PROSITE" id="PS51379">
    <property type="entry name" value="4FE4S_FER_2"/>
    <property type="match status" value="2"/>
</dbReference>
<dbReference type="Pfam" id="PF07992">
    <property type="entry name" value="Pyr_redox_2"/>
    <property type="match status" value="1"/>
</dbReference>
<dbReference type="Gene3D" id="1.10.1060.10">
    <property type="entry name" value="Alpha-helical ferredoxin"/>
    <property type="match status" value="1"/>
</dbReference>
<dbReference type="Gene3D" id="3.50.50.60">
    <property type="entry name" value="FAD/NAD(P)-binding domain"/>
    <property type="match status" value="2"/>
</dbReference>
<reference evidence="5 6" key="1">
    <citation type="submission" date="2016-11" db="EMBL/GenBank/DDBJ databases">
        <authorList>
            <person name="Klemetsen T."/>
        </authorList>
    </citation>
    <scope>NUCLEOTIDE SEQUENCE [LARGE SCALE GENOMIC DNA]</scope>
    <source>
        <strain evidence="5">MT 2528</strain>
    </source>
</reference>
<protein>
    <submittedName>
        <fullName evidence="5">Pyridine nucleotide-disulphide oxidoreductase</fullName>
    </submittedName>
</protein>
<keyword evidence="6" id="KW-1185">Reference proteome</keyword>
<keyword evidence="1" id="KW-0479">Metal-binding</keyword>
<dbReference type="Pfam" id="PF14691">
    <property type="entry name" value="Fer4_20"/>
    <property type="match status" value="1"/>
</dbReference>
<dbReference type="PANTHER" id="PTHR42783">
    <property type="entry name" value="GLUTAMATE SYNTHASE [NADPH] SMALL CHAIN"/>
    <property type="match status" value="1"/>
</dbReference>
<dbReference type="EMBL" id="FPLJ01000079">
    <property type="protein sequence ID" value="SGY98644.1"/>
    <property type="molecule type" value="Genomic_DNA"/>
</dbReference>
<comment type="caution">
    <text evidence="5">The sequence shown here is derived from an EMBL/GenBank/DDBJ whole genome shotgun (WGS) entry which is preliminary data.</text>
</comment>
<evidence type="ECO:0000256" key="3">
    <source>
        <dbReference type="ARBA" id="ARBA00023014"/>
    </source>
</evidence>
<dbReference type="Proteomes" id="UP000182660">
    <property type="component" value="Unassembled WGS sequence"/>
</dbReference>
<dbReference type="InterPro" id="IPR023753">
    <property type="entry name" value="FAD/NAD-binding_dom"/>
</dbReference>
<dbReference type="InterPro" id="IPR017896">
    <property type="entry name" value="4Fe4S_Fe-S-bd"/>
</dbReference>
<dbReference type="RefSeq" id="WP_075473188.1">
    <property type="nucleotide sequence ID" value="NZ_CAWQZC010000025.1"/>
</dbReference>
<evidence type="ECO:0000259" key="4">
    <source>
        <dbReference type="PROSITE" id="PS51379"/>
    </source>
</evidence>
<gene>
    <name evidence="5" type="ORF">MT2528_3676</name>
</gene>
<name>A0ABY1HHG1_9GAMM</name>
<dbReference type="SUPFAM" id="SSF46548">
    <property type="entry name" value="alpha-helical ferredoxin"/>
    <property type="match status" value="2"/>
</dbReference>
<keyword evidence="3" id="KW-0411">Iron-sulfur</keyword>
<evidence type="ECO:0000256" key="1">
    <source>
        <dbReference type="ARBA" id="ARBA00022723"/>
    </source>
</evidence>
<dbReference type="Pfam" id="PF00037">
    <property type="entry name" value="Fer4"/>
    <property type="match status" value="2"/>
</dbReference>
<dbReference type="InterPro" id="IPR017900">
    <property type="entry name" value="4Fe4S_Fe_S_CS"/>
</dbReference>
<accession>A0ABY1HHG1</accession>